<feature type="transmembrane region" description="Helical" evidence="2">
    <location>
        <begin position="35"/>
        <end position="57"/>
    </location>
</feature>
<dbReference type="EMBL" id="FQUA01000011">
    <property type="protein sequence ID" value="SHE93838.1"/>
    <property type="molecule type" value="Genomic_DNA"/>
</dbReference>
<reference evidence="3 5" key="1">
    <citation type="journal article" date="2016" name="Genome Announc.">
        <title>Complete Genome Sequence of the Amino Acid-Fermenting Clostridium propionicum X2 (DSM 1682).</title>
        <authorList>
            <person name="Poehlein A."/>
            <person name="Schlien K."/>
            <person name="Chowdhury N.P."/>
            <person name="Gottschalk G."/>
            <person name="Buckel W."/>
            <person name="Daniel R."/>
        </authorList>
    </citation>
    <scope>NUCLEOTIDE SEQUENCE [LARGE SCALE GENOMIC DNA]</scope>
    <source>
        <strain evidence="3 5">X2</strain>
    </source>
</reference>
<sequence>MKSVGDKMELQDIKEILDKLEKVNGQKATKDIIKIIFTIAVSFITVIITALICLVIYKNSLSTESVLSILLAFFSIFISIFFYFKADETSNKFYDSSYNFMKDQSNVLGRIEERFGEKFESLISRFDHLETKKISTEEKIDVTQDEISMTLNEAIAQLSQENEITKEKLETYKTRLEQKNSEYKKLRNDLSEIKSESQNMRSYIFMNNFSENLEKFMLSLSPKDIKYFLNNDKLQNTNRTYRYALEYGLCDEDGIVVPEIKKYIQRKLLNRSNYRNISDNYYNRFS</sequence>
<dbReference type="OrthoDB" id="1524881at2"/>
<gene>
    <name evidence="3" type="ORF">CPRO_24010</name>
    <name evidence="4" type="ORF">SAMN02745151_02256</name>
</gene>
<keyword evidence="5" id="KW-1185">Reference proteome</keyword>
<evidence type="ECO:0000313" key="3">
    <source>
        <dbReference type="EMBL" id="AMJ41967.1"/>
    </source>
</evidence>
<dbReference type="KEGG" id="cpro:CPRO_24010"/>
<keyword evidence="1" id="KW-0175">Coiled coil</keyword>
<evidence type="ECO:0008006" key="7">
    <source>
        <dbReference type="Google" id="ProtNLM"/>
    </source>
</evidence>
<evidence type="ECO:0000313" key="4">
    <source>
        <dbReference type="EMBL" id="SHE93838.1"/>
    </source>
</evidence>
<dbReference type="AlphaFoldDB" id="A0A0X8VE08"/>
<keyword evidence="2" id="KW-0812">Transmembrane</keyword>
<name>A0A0X8VE08_ANAPI</name>
<evidence type="ECO:0000256" key="2">
    <source>
        <dbReference type="SAM" id="Phobius"/>
    </source>
</evidence>
<reference evidence="4" key="4">
    <citation type="submission" date="2016-11" db="EMBL/GenBank/DDBJ databases">
        <authorList>
            <person name="Varghese N."/>
            <person name="Submissions S."/>
        </authorList>
    </citation>
    <scope>NUCLEOTIDE SEQUENCE</scope>
    <source>
        <strain evidence="4">DSM 1682</strain>
    </source>
</reference>
<evidence type="ECO:0000313" key="5">
    <source>
        <dbReference type="Proteomes" id="UP000068026"/>
    </source>
</evidence>
<dbReference type="EMBL" id="CP014223">
    <property type="protein sequence ID" value="AMJ41967.1"/>
    <property type="molecule type" value="Genomic_DNA"/>
</dbReference>
<proteinExistence type="predicted"/>
<dbReference type="Proteomes" id="UP000184204">
    <property type="component" value="Unassembled WGS sequence"/>
</dbReference>
<evidence type="ECO:0000313" key="6">
    <source>
        <dbReference type="Proteomes" id="UP000184204"/>
    </source>
</evidence>
<dbReference type="RefSeq" id="WP_066052040.1">
    <property type="nucleotide sequence ID" value="NZ_CP014223.1"/>
</dbReference>
<reference evidence="6" key="3">
    <citation type="submission" date="2016-11" db="EMBL/GenBank/DDBJ databases">
        <authorList>
            <person name="Jaros S."/>
            <person name="Januszkiewicz K."/>
            <person name="Wedrychowicz H."/>
        </authorList>
    </citation>
    <scope>NUCLEOTIDE SEQUENCE [LARGE SCALE GENOMIC DNA]</scope>
    <source>
        <strain evidence="6">DSM 1682</strain>
    </source>
</reference>
<dbReference type="Proteomes" id="UP000068026">
    <property type="component" value="Chromosome"/>
</dbReference>
<feature type="transmembrane region" description="Helical" evidence="2">
    <location>
        <begin position="63"/>
        <end position="84"/>
    </location>
</feature>
<protein>
    <recommendedName>
        <fullName evidence="7">Chromosome partition protein Smc</fullName>
    </recommendedName>
</protein>
<reference evidence="5" key="2">
    <citation type="submission" date="2016-01" db="EMBL/GenBank/DDBJ databases">
        <authorList>
            <person name="Poehlein A."/>
            <person name="Schlien K."/>
            <person name="Gottschalk G."/>
            <person name="Buckel W."/>
            <person name="Daniel R."/>
        </authorList>
    </citation>
    <scope>NUCLEOTIDE SEQUENCE [LARGE SCALE GENOMIC DNA]</scope>
    <source>
        <strain evidence="5">X2</strain>
    </source>
</reference>
<accession>A0A0X8VE08</accession>
<keyword evidence="2" id="KW-0472">Membrane</keyword>
<evidence type="ECO:0000256" key="1">
    <source>
        <dbReference type="SAM" id="Coils"/>
    </source>
</evidence>
<keyword evidence="2" id="KW-1133">Transmembrane helix</keyword>
<feature type="coiled-coil region" evidence="1">
    <location>
        <begin position="148"/>
        <end position="196"/>
    </location>
</feature>
<organism evidence="4 6">
    <name type="scientific">Anaerotignum propionicum DSM 1682</name>
    <dbReference type="NCBI Taxonomy" id="991789"/>
    <lineage>
        <taxon>Bacteria</taxon>
        <taxon>Bacillati</taxon>
        <taxon>Bacillota</taxon>
        <taxon>Clostridia</taxon>
        <taxon>Lachnospirales</taxon>
        <taxon>Anaerotignaceae</taxon>
        <taxon>Anaerotignum</taxon>
    </lineage>
</organism>